<keyword evidence="11" id="KW-1185">Reference proteome</keyword>
<dbReference type="EMBL" id="MCGT01000030">
    <property type="protein sequence ID" value="ORX48209.1"/>
    <property type="molecule type" value="Genomic_DNA"/>
</dbReference>
<proteinExistence type="predicted"/>
<evidence type="ECO:0000256" key="9">
    <source>
        <dbReference type="SAM" id="SignalP"/>
    </source>
</evidence>
<protein>
    <submittedName>
        <fullName evidence="10">Uncharacterized protein</fullName>
    </submittedName>
</protein>
<organism evidence="10 11">
    <name type="scientific">Hesseltinella vesiculosa</name>
    <dbReference type="NCBI Taxonomy" id="101127"/>
    <lineage>
        <taxon>Eukaryota</taxon>
        <taxon>Fungi</taxon>
        <taxon>Fungi incertae sedis</taxon>
        <taxon>Mucoromycota</taxon>
        <taxon>Mucoromycotina</taxon>
        <taxon>Mucoromycetes</taxon>
        <taxon>Mucorales</taxon>
        <taxon>Cunninghamellaceae</taxon>
        <taxon>Hesseltinella</taxon>
    </lineage>
</organism>
<feature type="transmembrane region" description="Helical" evidence="8">
    <location>
        <begin position="323"/>
        <end position="347"/>
    </location>
</feature>
<comment type="subcellular location">
    <subcellularLocation>
        <location evidence="1">Cell membrane</location>
        <topology evidence="1">Multi-pass membrane protein</topology>
    </subcellularLocation>
</comment>
<name>A0A1X2G913_9FUNG</name>
<feature type="transmembrane region" description="Helical" evidence="8">
    <location>
        <begin position="537"/>
        <end position="557"/>
    </location>
</feature>
<keyword evidence="3" id="KW-1003">Cell membrane</keyword>
<evidence type="ECO:0000256" key="7">
    <source>
        <dbReference type="ARBA" id="ARBA00023170"/>
    </source>
</evidence>
<gene>
    <name evidence="10" type="ORF">DM01DRAFT_1292200</name>
</gene>
<dbReference type="AlphaFoldDB" id="A0A1X2G913"/>
<feature type="chain" id="PRO_5013027335" evidence="9">
    <location>
        <begin position="21"/>
        <end position="756"/>
    </location>
</feature>
<feature type="transmembrane region" description="Helical" evidence="8">
    <location>
        <begin position="578"/>
        <end position="601"/>
    </location>
</feature>
<feature type="signal peptide" evidence="9">
    <location>
        <begin position="1"/>
        <end position="20"/>
    </location>
</feature>
<keyword evidence="9" id="KW-0732">Signal</keyword>
<dbReference type="GO" id="GO:0038023">
    <property type="term" value="F:signaling receptor activity"/>
    <property type="evidence" value="ECO:0007669"/>
    <property type="project" value="InterPro"/>
</dbReference>
<keyword evidence="5 8" id="KW-1133">Transmembrane helix</keyword>
<evidence type="ECO:0000256" key="1">
    <source>
        <dbReference type="ARBA" id="ARBA00004651"/>
    </source>
</evidence>
<keyword evidence="2" id="KW-0813">Transport</keyword>
<dbReference type="PANTHER" id="PTHR21444:SF15">
    <property type="entry name" value="RECEPTOR FOR RETINOL UPTAKE STRA6"/>
    <property type="match status" value="1"/>
</dbReference>
<evidence type="ECO:0000256" key="3">
    <source>
        <dbReference type="ARBA" id="ARBA00022475"/>
    </source>
</evidence>
<evidence type="ECO:0000256" key="6">
    <source>
        <dbReference type="ARBA" id="ARBA00023136"/>
    </source>
</evidence>
<evidence type="ECO:0000313" key="10">
    <source>
        <dbReference type="EMBL" id="ORX48209.1"/>
    </source>
</evidence>
<dbReference type="PANTHER" id="PTHR21444">
    <property type="entry name" value="COILED-COIL DOMAIN-CONTAINING PROTEIN 180"/>
    <property type="match status" value="1"/>
</dbReference>
<keyword evidence="6 8" id="KW-0472">Membrane</keyword>
<comment type="caution">
    <text evidence="10">The sequence shown here is derived from an EMBL/GenBank/DDBJ whole genome shotgun (WGS) entry which is preliminary data.</text>
</comment>
<dbReference type="OrthoDB" id="2376984at2759"/>
<dbReference type="Proteomes" id="UP000242146">
    <property type="component" value="Unassembled WGS sequence"/>
</dbReference>
<keyword evidence="4 8" id="KW-0812">Transmembrane</keyword>
<feature type="transmembrane region" description="Helical" evidence="8">
    <location>
        <begin position="493"/>
        <end position="525"/>
    </location>
</feature>
<feature type="transmembrane region" description="Helical" evidence="8">
    <location>
        <begin position="353"/>
        <end position="378"/>
    </location>
</feature>
<dbReference type="STRING" id="101127.A0A1X2G913"/>
<evidence type="ECO:0000256" key="2">
    <source>
        <dbReference type="ARBA" id="ARBA00022448"/>
    </source>
</evidence>
<keyword evidence="7" id="KW-0675">Receptor</keyword>
<evidence type="ECO:0000256" key="5">
    <source>
        <dbReference type="ARBA" id="ARBA00022989"/>
    </source>
</evidence>
<evidence type="ECO:0000256" key="8">
    <source>
        <dbReference type="SAM" id="Phobius"/>
    </source>
</evidence>
<evidence type="ECO:0000256" key="4">
    <source>
        <dbReference type="ARBA" id="ARBA00022692"/>
    </source>
</evidence>
<dbReference type="GO" id="GO:0005886">
    <property type="term" value="C:plasma membrane"/>
    <property type="evidence" value="ECO:0007669"/>
    <property type="project" value="UniProtKB-SubCell"/>
</dbReference>
<evidence type="ECO:0000313" key="11">
    <source>
        <dbReference type="Proteomes" id="UP000242146"/>
    </source>
</evidence>
<dbReference type="Pfam" id="PF14752">
    <property type="entry name" value="RBP_receptor"/>
    <property type="match status" value="1"/>
</dbReference>
<reference evidence="10 11" key="1">
    <citation type="submission" date="2016-07" db="EMBL/GenBank/DDBJ databases">
        <title>Pervasive Adenine N6-methylation of Active Genes in Fungi.</title>
        <authorList>
            <consortium name="DOE Joint Genome Institute"/>
            <person name="Mondo S.J."/>
            <person name="Dannebaum R.O."/>
            <person name="Kuo R.C."/>
            <person name="Labutti K."/>
            <person name="Haridas S."/>
            <person name="Kuo A."/>
            <person name="Salamov A."/>
            <person name="Ahrendt S.R."/>
            <person name="Lipzen A."/>
            <person name="Sullivan W."/>
            <person name="Andreopoulos W.B."/>
            <person name="Clum A."/>
            <person name="Lindquist E."/>
            <person name="Daum C."/>
            <person name="Ramamoorthy G.K."/>
            <person name="Gryganskyi A."/>
            <person name="Culley D."/>
            <person name="Magnuson J.K."/>
            <person name="James T.Y."/>
            <person name="O'Malley M.A."/>
            <person name="Stajich J.E."/>
            <person name="Spatafora J.W."/>
            <person name="Visel A."/>
            <person name="Grigoriev I.V."/>
        </authorList>
    </citation>
    <scope>NUCLEOTIDE SEQUENCE [LARGE SCALE GENOMIC DNA]</scope>
    <source>
        <strain evidence="10 11">NRRL 3301</strain>
    </source>
</reference>
<dbReference type="InterPro" id="IPR026612">
    <property type="entry name" value="STRA6-like"/>
</dbReference>
<accession>A0A1X2G913</accession>
<feature type="transmembrane region" description="Helical" evidence="8">
    <location>
        <begin position="241"/>
        <end position="261"/>
    </location>
</feature>
<sequence length="756" mass="85839">MARVLVLLHLLASSLSFADGGRFISITSCLLTPPTSPVAFSTQCWEKLNGKQNLFLDGGLSQINDLSGGWVTRQPDDWVRYQQQYINVSMSNYYVSFATVGGCVGPSRFKPSGFIFQETGAASEQSDGKLMAIADEPLSQTVHVVSDYLTYFVDDHANLTFIPSWNVPDKQAILYEVAFSRGLVVVFEFFDQWNASLANASTGVLKNTLDIPDIVLPPKSRSIVSLKKKLPMSRQLLCHTYAIFHHALALCSFFSTVRFIFPPVRFLCRQPSHPVLLCIFLMIGKTSHCSFIFTEAWNVINSQSSIFHTWLPRAAKIIGKHAIYFRCYCVVVLFGLRVTLDLPTFVVTYARDLLFLVLNGVSTLPTLVANIIVLAYFIHRSITFEACDLCRAEFLQVQDIEEMYVKTMVNNKPFTFELLTDFCRIPYPVKISLSIVIYCVGQLIPVLLTHLVGVGGRIPTHICIWAPYLSQLQYHPNPMAFALRTYFLMKVNIYLTIVGAGGWFTGTLYFMMEIAFIGTLIVMAIQLPRAWDALYHHVGSGAFFASFFIALVVQMIQKRITRLLFLRNGTYFGIKNRSLLLHYMYFFVFTSMTRALTSYVVRTLKLLFRYPVFSLRVDRNAETWSVRRGDGGFIGYCGMLHTEHEFNNPIVLVFLEGLLHLMKKKRPRLGLCRAHTVLKDLEAREHCVSKAIRSRSPKARNRWFVAVTLIQNPLVRFVERMNLSNAIFIVSISTQEASATSKNSLVNWISACFFFF</sequence>